<dbReference type="Proteomes" id="UP000182998">
    <property type="component" value="Unassembled WGS sequence"/>
</dbReference>
<reference evidence="3" key="2">
    <citation type="submission" date="2014-09" db="EMBL/GenBank/DDBJ databases">
        <authorList>
            <person name="Gomez-Valero L."/>
        </authorList>
    </citation>
    <scope>NUCLEOTIDE SEQUENCE [LARGE SCALE GENOMIC DNA]</scope>
    <source>
        <strain evidence="3">ATCC33218</strain>
    </source>
</reference>
<reference evidence="2 4" key="3">
    <citation type="submission" date="2016-10" db="EMBL/GenBank/DDBJ databases">
        <authorList>
            <person name="Varghese N."/>
            <person name="Submissions S."/>
        </authorList>
    </citation>
    <scope>NUCLEOTIDE SEQUENCE [LARGE SCALE GENOMIC DNA]</scope>
    <source>
        <strain evidence="2 4">ATCC 33218</strain>
    </source>
</reference>
<dbReference type="Proteomes" id="UP000032414">
    <property type="component" value="Chromosome I"/>
</dbReference>
<name>A0A098GEP4_LEGMI</name>
<evidence type="ECO:0000313" key="2">
    <source>
        <dbReference type="EMBL" id="SCY69373.1"/>
    </source>
</evidence>
<keyword evidence="4" id="KW-1185">Reference proteome</keyword>
<dbReference type="EMBL" id="FMVN01000014">
    <property type="protein sequence ID" value="SCY69373.1"/>
    <property type="molecule type" value="Genomic_DNA"/>
</dbReference>
<dbReference type="PATRIC" id="fig|451.8.peg.1977"/>
<dbReference type="HOGENOM" id="CLU_028165_1_0_6"/>
<dbReference type="Gene3D" id="3.40.50.300">
    <property type="entry name" value="P-loop containing nucleotide triphosphate hydrolases"/>
    <property type="match status" value="1"/>
</dbReference>
<accession>A0A098GEP4</accession>
<protein>
    <submittedName>
        <fullName evidence="1">Large subunit terminase TerL, phage protein [terminase_6 domain]</fullName>
    </submittedName>
    <submittedName>
        <fullName evidence="2">Phage uncharacterized protein (Putative large terminase), C-terminal domain-containing protein</fullName>
    </submittedName>
</protein>
<dbReference type="RefSeq" id="WP_052679489.1">
    <property type="nucleotide sequence ID" value="NZ_FMVN01000014.1"/>
</dbReference>
<dbReference type="OrthoDB" id="9771580at2"/>
<dbReference type="Pfam" id="PF03237">
    <property type="entry name" value="Terminase_6N"/>
    <property type="match status" value="1"/>
</dbReference>
<evidence type="ECO:0000313" key="4">
    <source>
        <dbReference type="Proteomes" id="UP000182998"/>
    </source>
</evidence>
<evidence type="ECO:0000313" key="1">
    <source>
        <dbReference type="EMBL" id="CEG60948.1"/>
    </source>
</evidence>
<evidence type="ECO:0000313" key="3">
    <source>
        <dbReference type="Proteomes" id="UP000032414"/>
    </source>
</evidence>
<sequence>MFKEDNERLAARLKGSLLEFTKFFYPILTGRKFIISLPTGRESHHIIIAKALTQAARLEIPNHRLIINVSPGSGKSTLLCFWVAWTMANNPDSRFLYISYSKVLAAKHTETIKRIMQLAQYQYLFNVRIRHDSKAKEYFQTTKGGAVAAFGSGGAITGQDAGLPGLERFSGAVIIDDAHKPDEVHSDTIRQSVIDNYRETIQQRARGISVPIIFIGQRLHEDDLAAYLLSGKDGYEWSKVIIKSIDEAGNAMYPEAQPLEMLLKKKEHDSYVFASQYQQDPIPAGGALFKPEWFVMLNEEPNVLCTFITCDTAETSKSYNDATAFSFWGLYEIESFGIKTGQYGLHWIDTLECRIEPKDLKPTFLDFWQECMRYKKPPQLVAIEKKSTGGTLLSLLDEIRAIRLMDIPRTREQGNKTKRFLEVQPYIAERRVSFPEYGRHVKACIDHMSKITANETHRWDDIADTAADAIKIALIDKTLIYTTNAPDYEKIGQNINLNQTHINRLRRNAFGR</sequence>
<dbReference type="EMBL" id="LN614830">
    <property type="protein sequence ID" value="CEG60948.1"/>
    <property type="molecule type" value="Genomic_DNA"/>
</dbReference>
<dbReference type="SUPFAM" id="SSF52540">
    <property type="entry name" value="P-loop containing nucleoside triphosphate hydrolases"/>
    <property type="match status" value="1"/>
</dbReference>
<dbReference type="AlphaFoldDB" id="A0A098GEP4"/>
<proteinExistence type="predicted"/>
<organism evidence="1 3">
    <name type="scientific">Legionella micdadei</name>
    <name type="common">Tatlockia micdadei</name>
    <dbReference type="NCBI Taxonomy" id="451"/>
    <lineage>
        <taxon>Bacteria</taxon>
        <taxon>Pseudomonadati</taxon>
        <taxon>Pseudomonadota</taxon>
        <taxon>Gammaproteobacteria</taxon>
        <taxon>Legionellales</taxon>
        <taxon>Legionellaceae</taxon>
        <taxon>Legionella</taxon>
    </lineage>
</organism>
<reference evidence="1" key="1">
    <citation type="submission" date="2014-09" db="EMBL/GenBank/DDBJ databases">
        <authorList>
            <person name="GOMEZ-VALERO Laura"/>
        </authorList>
    </citation>
    <scope>NUCLEOTIDE SEQUENCE</scope>
    <source>
        <strain evidence="1">ATCC33218</strain>
    </source>
</reference>
<gene>
    <name evidence="1" type="ORF">LMI_1651</name>
    <name evidence="2" type="ORF">SAMN02982997_02519</name>
</gene>
<dbReference type="InterPro" id="IPR027417">
    <property type="entry name" value="P-loop_NTPase"/>
</dbReference>
<dbReference type="KEGG" id="tmc:LMI_1651"/>